<protein>
    <submittedName>
        <fullName evidence="1">Uncharacterized protein</fullName>
    </submittedName>
</protein>
<evidence type="ECO:0000313" key="2">
    <source>
        <dbReference type="Proteomes" id="UP000041770"/>
    </source>
</evidence>
<proteinExistence type="predicted"/>
<evidence type="ECO:0000313" key="1">
    <source>
        <dbReference type="EMBL" id="CSD25852.1"/>
    </source>
</evidence>
<accession>A0A656APW1</accession>
<dbReference type="EMBL" id="CWQY01000042">
    <property type="protein sequence ID" value="CSD25852.1"/>
    <property type="molecule type" value="Genomic_DNA"/>
</dbReference>
<name>A0A656APW1_VIBCL</name>
<gene>
    <name evidence="1" type="ORF">ERS013200_03699</name>
</gene>
<reference evidence="1 2" key="1">
    <citation type="submission" date="2015-07" db="EMBL/GenBank/DDBJ databases">
        <authorList>
            <consortium name="Pathogen Informatics"/>
        </authorList>
    </citation>
    <scope>NUCLEOTIDE SEQUENCE [LARGE SCALE GENOMIC DNA]</scope>
    <source>
        <strain evidence="1 2">A316</strain>
    </source>
</reference>
<organism evidence="1 2">
    <name type="scientific">Vibrio cholerae</name>
    <dbReference type="NCBI Taxonomy" id="666"/>
    <lineage>
        <taxon>Bacteria</taxon>
        <taxon>Pseudomonadati</taxon>
        <taxon>Pseudomonadota</taxon>
        <taxon>Gammaproteobacteria</taxon>
        <taxon>Vibrionales</taxon>
        <taxon>Vibrionaceae</taxon>
        <taxon>Vibrio</taxon>
    </lineage>
</organism>
<dbReference type="Proteomes" id="UP000041770">
    <property type="component" value="Unassembled WGS sequence"/>
</dbReference>
<dbReference type="AlphaFoldDB" id="A0A656APW1"/>
<sequence>MVIAIVDFEITKLIQHCSLCIGNQGELTSIARQNPFALTFVKQIFTAAVVNRIRGNTEQILHECYREIEMTRAMSIGSCHFARPMNHHRDLQLVATVVGV</sequence>